<dbReference type="InterPro" id="IPR029045">
    <property type="entry name" value="ClpP/crotonase-like_dom_sf"/>
</dbReference>
<feature type="domain" description="3-hydroxyacyl-CoA dehydrogenase NAD binding" evidence="16">
    <location>
        <begin position="302"/>
        <end position="479"/>
    </location>
</feature>
<keyword evidence="11" id="KW-0456">Lyase</keyword>
<dbReference type="InterPro" id="IPR006176">
    <property type="entry name" value="3-OHacyl-CoA_DH_NAD-bd"/>
</dbReference>
<reference evidence="17 18" key="1">
    <citation type="submission" date="2022-09" db="EMBL/GenBank/DDBJ databases">
        <title>Draft genome of isolate Be4.</title>
        <authorList>
            <person name="Sanchez-Castro I."/>
            <person name="Martinez-Rodriguez P."/>
            <person name="Descostes M."/>
            <person name="Merroun M."/>
        </authorList>
    </citation>
    <scope>NUCLEOTIDE SEQUENCE [LARGE SCALE GENOMIC DNA]</scope>
    <source>
        <strain evidence="17 18">Be4</strain>
    </source>
</reference>
<dbReference type="PROSITE" id="PS00166">
    <property type="entry name" value="ENOYL_COA_HYDRATASE"/>
    <property type="match status" value="1"/>
</dbReference>
<evidence type="ECO:0000259" key="16">
    <source>
        <dbReference type="Pfam" id="PF02737"/>
    </source>
</evidence>
<comment type="catalytic activity">
    <reaction evidence="13">
        <text>a (3S)-3-hydroxyacyl-CoA + NAD(+) = a 3-oxoacyl-CoA + NADH + H(+)</text>
        <dbReference type="Rhea" id="RHEA:22432"/>
        <dbReference type="ChEBI" id="CHEBI:15378"/>
        <dbReference type="ChEBI" id="CHEBI:57318"/>
        <dbReference type="ChEBI" id="CHEBI:57540"/>
        <dbReference type="ChEBI" id="CHEBI:57945"/>
        <dbReference type="ChEBI" id="CHEBI:90726"/>
        <dbReference type="EC" id="1.1.1.35"/>
    </reaction>
</comment>
<keyword evidence="9" id="KW-0576">Peroxisome</keyword>
<evidence type="ECO:0000256" key="8">
    <source>
        <dbReference type="ARBA" id="ARBA00023098"/>
    </source>
</evidence>
<dbReference type="SUPFAM" id="SSF48179">
    <property type="entry name" value="6-phosphogluconate dehydrogenase C-terminal domain-like"/>
    <property type="match status" value="2"/>
</dbReference>
<dbReference type="InterPro" id="IPR006108">
    <property type="entry name" value="3HC_DH_C"/>
</dbReference>
<keyword evidence="7" id="KW-0520">NAD</keyword>
<evidence type="ECO:0000256" key="6">
    <source>
        <dbReference type="ARBA" id="ARBA00023002"/>
    </source>
</evidence>
<dbReference type="InterPro" id="IPR001753">
    <property type="entry name" value="Enoyl-CoA_hydra/iso"/>
</dbReference>
<comment type="subcellular location">
    <subcellularLocation>
        <location evidence="1">Peroxisome</location>
    </subcellularLocation>
</comment>
<evidence type="ECO:0000256" key="12">
    <source>
        <dbReference type="ARBA" id="ARBA00023268"/>
    </source>
</evidence>
<dbReference type="Gene3D" id="1.10.1040.50">
    <property type="match status" value="1"/>
</dbReference>
<dbReference type="Gene3D" id="3.40.50.720">
    <property type="entry name" value="NAD(P)-binding Rossmann-like Domain"/>
    <property type="match status" value="1"/>
</dbReference>
<evidence type="ECO:0000256" key="14">
    <source>
        <dbReference type="RuleBase" id="RU003707"/>
    </source>
</evidence>
<feature type="domain" description="3-hydroxyacyl-CoA dehydrogenase C-terminal" evidence="15">
    <location>
        <begin position="483"/>
        <end position="567"/>
    </location>
</feature>
<dbReference type="SUPFAM" id="SSF51735">
    <property type="entry name" value="NAD(P)-binding Rossmann-fold domains"/>
    <property type="match status" value="1"/>
</dbReference>
<dbReference type="Gene3D" id="3.90.226.10">
    <property type="entry name" value="2-enoyl-CoA Hydratase, Chain A, domain 1"/>
    <property type="match status" value="1"/>
</dbReference>
<evidence type="ECO:0000256" key="9">
    <source>
        <dbReference type="ARBA" id="ARBA00023140"/>
    </source>
</evidence>
<gene>
    <name evidence="17" type="ORF">N0K08_12030</name>
</gene>
<proteinExistence type="inferred from homology"/>
<accession>A0ABT2PQ16</accession>
<evidence type="ECO:0000256" key="10">
    <source>
        <dbReference type="ARBA" id="ARBA00023235"/>
    </source>
</evidence>
<comment type="similarity">
    <text evidence="14">Belongs to the enoyl-CoA hydratase/isomerase family.</text>
</comment>
<dbReference type="InterPro" id="IPR008927">
    <property type="entry name" value="6-PGluconate_DH-like_C_sf"/>
</dbReference>
<dbReference type="Proteomes" id="UP001525968">
    <property type="component" value="Unassembled WGS sequence"/>
</dbReference>
<keyword evidence="6" id="KW-0560">Oxidoreductase</keyword>
<comment type="pathway">
    <text evidence="2">Lipid metabolism; fatty acid beta-oxidation.</text>
</comment>
<evidence type="ECO:0000313" key="17">
    <source>
        <dbReference type="EMBL" id="MCT9811367.1"/>
    </source>
</evidence>
<dbReference type="Pfam" id="PF00378">
    <property type="entry name" value="ECH_1"/>
    <property type="match status" value="1"/>
</dbReference>
<dbReference type="EMBL" id="JAODYH010000005">
    <property type="protein sequence ID" value="MCT9811367.1"/>
    <property type="molecule type" value="Genomic_DNA"/>
</dbReference>
<sequence>MLTINPVTSYSNIDGVGVITLNSPPVNALSAAVRDGIHAAALAAIADPAAHAIVLLCEGRTFIAGADIAAFGKPPTGVSLPEVQRVLEDSPKPVVAAIHGTALGGGLEVALVCHYRIAVPSARLGLPEVHLGLLPGAGGTQRLPRIVGPEAALQMMTSGVHMPAAEALHNGLLDALAPEGQLRATAIAFAQQVVAEKRPLRKIREQNDKVQAARGQPELFTRFRQSHAKQFRGFDAPEKIIQCVEAAVNLPFDEGLQRERQLFTGLVQGQQSAAQRNHFFASRQAWNIPGLAQDAATLPVQTVGIIGAGTMGAGIAMNFLNAGLPVHLVETGQEALDRGLRTIRSNYENTARKGRITPQAIEQRMALLSSSLDLQDLAQVDLVIEAVFENMAVKKELFARLDGICKPAAILASNTSALDLNEIASATARPESVIGLHFFSPANVMKLLEVVRGARTSDAVIATAMQLARKIGKVAVLVGVCPGFVGNRILAQRQREANQLILEGAMPWAVDRVLYDFGFPMGPFAMSDLAGLDLGWNKEKSSSSTLREVLCEMDRRGQKTGAGFYDYDEKRTAIPSPLVEKAIQDFARQRGVQAREVSDEEILERCIYPMINEGAKILEEGMALRASDIDVVWVNGYGWPVYHGGPMFYGERIGLPKVLAKMQEFEARWGPQFKPAKLLQELVASGRTFSDLQPAG</sequence>
<evidence type="ECO:0000259" key="15">
    <source>
        <dbReference type="Pfam" id="PF00725"/>
    </source>
</evidence>
<comment type="caution">
    <text evidence="17">The sequence shown here is derived from an EMBL/GenBank/DDBJ whole genome shotgun (WGS) entry which is preliminary data.</text>
</comment>
<evidence type="ECO:0000256" key="1">
    <source>
        <dbReference type="ARBA" id="ARBA00004275"/>
    </source>
</evidence>
<dbReference type="Pfam" id="PF02737">
    <property type="entry name" value="3HCDH_N"/>
    <property type="match status" value="1"/>
</dbReference>
<dbReference type="Pfam" id="PF00725">
    <property type="entry name" value="3HCDH"/>
    <property type="match status" value="2"/>
</dbReference>
<organism evidence="17 18">
    <name type="scientific">Acidovorax bellezanensis</name>
    <dbReference type="NCBI Taxonomy" id="2976702"/>
    <lineage>
        <taxon>Bacteria</taxon>
        <taxon>Pseudomonadati</taxon>
        <taxon>Pseudomonadota</taxon>
        <taxon>Betaproteobacteria</taxon>
        <taxon>Burkholderiales</taxon>
        <taxon>Comamonadaceae</taxon>
        <taxon>Acidovorax</taxon>
    </lineage>
</organism>
<keyword evidence="8" id="KW-0443">Lipid metabolism</keyword>
<evidence type="ECO:0000256" key="4">
    <source>
        <dbReference type="ARBA" id="ARBA00022832"/>
    </source>
</evidence>
<dbReference type="RefSeq" id="WP_261500593.1">
    <property type="nucleotide sequence ID" value="NZ_JAODYH010000005.1"/>
</dbReference>
<evidence type="ECO:0000313" key="18">
    <source>
        <dbReference type="Proteomes" id="UP001525968"/>
    </source>
</evidence>
<dbReference type="InterPro" id="IPR036291">
    <property type="entry name" value="NAD(P)-bd_dom_sf"/>
</dbReference>
<evidence type="ECO:0000256" key="7">
    <source>
        <dbReference type="ARBA" id="ARBA00023027"/>
    </source>
</evidence>
<keyword evidence="12" id="KW-0511">Multifunctional enzyme</keyword>
<evidence type="ECO:0000256" key="5">
    <source>
        <dbReference type="ARBA" id="ARBA00022963"/>
    </source>
</evidence>
<evidence type="ECO:0000256" key="13">
    <source>
        <dbReference type="ARBA" id="ARBA00049556"/>
    </source>
</evidence>
<evidence type="ECO:0000256" key="3">
    <source>
        <dbReference type="ARBA" id="ARBA00008750"/>
    </source>
</evidence>
<evidence type="ECO:0000256" key="2">
    <source>
        <dbReference type="ARBA" id="ARBA00005005"/>
    </source>
</evidence>
<dbReference type="SUPFAM" id="SSF52096">
    <property type="entry name" value="ClpP/crotonase"/>
    <property type="match status" value="1"/>
</dbReference>
<evidence type="ECO:0000256" key="11">
    <source>
        <dbReference type="ARBA" id="ARBA00023239"/>
    </source>
</evidence>
<keyword evidence="10" id="KW-0413">Isomerase</keyword>
<protein>
    <submittedName>
        <fullName evidence="17">3-hydroxyacyl-CoA dehydrogenase NAD-binding domain-containing protein</fullName>
    </submittedName>
</protein>
<name>A0ABT2PQ16_9BURK</name>
<dbReference type="PANTHER" id="PTHR23309">
    <property type="entry name" value="3-HYDROXYACYL-COA DEHYROGENASE"/>
    <property type="match status" value="1"/>
</dbReference>
<dbReference type="CDD" id="cd06558">
    <property type="entry name" value="crotonase-like"/>
    <property type="match status" value="1"/>
</dbReference>
<keyword evidence="5" id="KW-0442">Lipid degradation</keyword>
<dbReference type="InterPro" id="IPR018376">
    <property type="entry name" value="Enoyl-CoA_hyd/isom_CS"/>
</dbReference>
<comment type="similarity">
    <text evidence="3">In the N-terminal section; belongs to the enoyl-CoA hydratase/isomerase family.</text>
</comment>
<keyword evidence="18" id="KW-1185">Reference proteome</keyword>
<keyword evidence="4" id="KW-0276">Fatty acid metabolism</keyword>
<feature type="domain" description="3-hydroxyacyl-CoA dehydrogenase C-terminal" evidence="15">
    <location>
        <begin position="602"/>
        <end position="687"/>
    </location>
</feature>